<proteinExistence type="predicted"/>
<evidence type="ECO:0000313" key="1">
    <source>
        <dbReference type="EMBL" id="MBK1871309.1"/>
    </source>
</evidence>
<accession>A0ACC5RFD4</accession>
<organism evidence="1 2">
    <name type="scientific">Taklimakanibacter albus</name>
    <dbReference type="NCBI Taxonomy" id="2800327"/>
    <lineage>
        <taxon>Bacteria</taxon>
        <taxon>Pseudomonadati</taxon>
        <taxon>Pseudomonadota</taxon>
        <taxon>Alphaproteobacteria</taxon>
        <taxon>Hyphomicrobiales</taxon>
        <taxon>Aestuariivirgaceae</taxon>
        <taxon>Taklimakanibacter</taxon>
    </lineage>
</organism>
<comment type="caution">
    <text evidence="1">The sequence shown here is derived from an EMBL/GenBank/DDBJ whole genome shotgun (WGS) entry which is preliminary data.</text>
</comment>
<dbReference type="Proteomes" id="UP000616151">
    <property type="component" value="Unassembled WGS sequence"/>
</dbReference>
<protein>
    <submittedName>
        <fullName evidence="1">ABC transporter permease</fullName>
    </submittedName>
</protein>
<reference evidence="1" key="1">
    <citation type="submission" date="2021-01" db="EMBL/GenBank/DDBJ databases">
        <authorList>
            <person name="Sun Q."/>
        </authorList>
    </citation>
    <scope>NUCLEOTIDE SEQUENCE</scope>
    <source>
        <strain evidence="1">YIM B02566</strain>
    </source>
</reference>
<sequence length="663" mass="71370">MDILLQFFINALMLGAIYALAAVAYTLVYGILEMINFAFGELFMFGAFLVVSFMLPQVSLFGVMVPMPGLPFLLAAPLAIFIVAGMGYLIERCAYRPLRFAPRLAPLITAIAVSVALQNLAQSVWGAQELAYPSFFLLEAKPIQIGGAYISMVEIAVIVTAAVVMTALHFYVKKTRMGRAMRAAAQDVEAAALMGIPVNRVIAMAFIIGSGLAALAGIFYGAVYLFAHPHMGFMPGLKAMVAAVLGGIGNIRGAMLGGIVLGFAETFGAAYLPNGSAYRDAIAFGILILLLLFRPQGLLGTRLPNRLADRGAMAFKGSASAIDAGLARLSAFFAGRDLVRYASWGILAVVAVSVFFIFPSPYWARVFVFVLIYALLASGLNIVVGFAGLLDLGFVAFWAVGSYFTSILFVEVLAKGYGVDVSSVWWLFYVNLLLGGGLAALFGMMLGYPTLRLRGDYLAIMTLGFGEIIRLVATNWVDLTRGPMGIRGIPVPSLFGYKLGSPVQLYLLGLVLLALAVFLIALMVRSYLGRAWVAIREDEAAAEAMGINTARYKLYAYSAGGFFGGVTGVFFAHSQQYISPLSFTLFENILILMLIVLGGMGTLAGPIIGAAIWVVFLEVARDMPFIQQHPELRFMALGVLLVVLMIFRPQGLLGQKRQPLMMS</sequence>
<name>A0ACC5RFD4_9HYPH</name>
<evidence type="ECO:0000313" key="2">
    <source>
        <dbReference type="Proteomes" id="UP000616151"/>
    </source>
</evidence>
<gene>
    <name evidence="1" type="ORF">JHL16_33390</name>
</gene>
<dbReference type="EMBL" id="JAENHL010000008">
    <property type="protein sequence ID" value="MBK1871309.1"/>
    <property type="molecule type" value="Genomic_DNA"/>
</dbReference>
<keyword evidence="2" id="KW-1185">Reference proteome</keyword>